<evidence type="ECO:0000256" key="7">
    <source>
        <dbReference type="ARBA" id="ARBA00023136"/>
    </source>
</evidence>
<dbReference type="PRINTS" id="PR01414">
    <property type="entry name" value="CCMBBIOGNSIS"/>
</dbReference>
<keyword evidence="5" id="KW-0201">Cytochrome c-type biogenesis</keyword>
<accession>A0A2Z6DTG5</accession>
<comment type="similarity">
    <text evidence="2">Belongs to the CcmB/CycW/HelB family.</text>
</comment>
<reference evidence="8" key="1">
    <citation type="journal article" date="2017" name="Cell">
        <title>Insights into land plant evolution garnered from the Marchantia polymorpha genome.</title>
        <authorList>
            <person name="Bowman J.L."/>
            <person name="Kohchi T."/>
            <person name="Yamato K.T."/>
            <person name="Jenkins J."/>
            <person name="Shu S."/>
            <person name="Ishizaki K."/>
            <person name="Yamaoka S."/>
            <person name="Nishihama R."/>
            <person name="Nakamura Y."/>
            <person name="Berger F."/>
            <person name="Adam C."/>
            <person name="Aki S.S."/>
            <person name="Althoff F."/>
            <person name="Araki T."/>
            <person name="Arteaga-Vazquez M.A."/>
            <person name="Balasubrmanian S."/>
            <person name="Barry K."/>
            <person name="Bauer D."/>
            <person name="Boehm C.R."/>
            <person name="Briginshaw L."/>
            <person name="Caballero-Perez J."/>
            <person name="Catarino B."/>
            <person name="Chen F."/>
            <person name="Chiyoda S."/>
            <person name="Chovatia M."/>
            <person name="Davies K.M."/>
            <person name="Delmans M."/>
            <person name="Demura T."/>
            <person name="Dierschke T."/>
            <person name="Dolan L."/>
            <person name="Dorantes-Acosta A.E."/>
            <person name="Eklund D.M."/>
            <person name="Florent S.N."/>
            <person name="Flores-Sandoval E."/>
            <person name="Fujiyama A."/>
            <person name="Fukuzawa H."/>
            <person name="Galik B."/>
            <person name="Grimanelli D."/>
            <person name="Grimwood J."/>
            <person name="Grossniklaus U."/>
            <person name="Hamada T."/>
            <person name="Haseloff J."/>
            <person name="Hetherington A.J."/>
            <person name="Higo A."/>
            <person name="Hirakawa Y."/>
            <person name="Hundley H.N."/>
            <person name="Ikeda Y."/>
            <person name="Inoue K."/>
            <person name="Inoue S.I."/>
            <person name="Ishida S."/>
            <person name="Jia Q."/>
            <person name="Kakita M."/>
            <person name="Kanazawa T."/>
            <person name="Kawai Y."/>
            <person name="Kawashima T."/>
            <person name="Kennedy M."/>
            <person name="Kinose K."/>
            <person name="Kinoshita T."/>
            <person name="Kohara Y."/>
            <person name="Koide E."/>
            <person name="Komatsu K."/>
            <person name="Kopischke S."/>
            <person name="Kubo M."/>
            <person name="Kyozuka J."/>
            <person name="Lagercrantz U."/>
            <person name="Lin S.S."/>
            <person name="Lindquist E."/>
            <person name="Lipzen A.M."/>
            <person name="Lu C.W."/>
            <person name="De Luna E."/>
            <person name="Martienssen R.A."/>
            <person name="Minamino N."/>
            <person name="Mizutani M."/>
            <person name="Mizutani M."/>
            <person name="Mochizuki N."/>
            <person name="Monte I."/>
            <person name="Mosher R."/>
            <person name="Nagasaki H."/>
            <person name="Nakagami H."/>
            <person name="Naramoto S."/>
            <person name="Nishitani K."/>
            <person name="Ohtani M."/>
            <person name="Okamoto T."/>
            <person name="Okumura M."/>
            <person name="Phillips J."/>
            <person name="Pollak B."/>
            <person name="Reinders A."/>
            <person name="Rovekamp M."/>
            <person name="Sano R."/>
            <person name="Sawa S."/>
            <person name="Schmid M.W."/>
            <person name="Shirakawa M."/>
            <person name="Solano R."/>
            <person name="Spunde A."/>
            <person name="Suetsugu N."/>
            <person name="Sugano S."/>
            <person name="Sugiyama A."/>
            <person name="Sun R."/>
            <person name="Suzuki Y."/>
            <person name="Takenaka M."/>
            <person name="Takezawa D."/>
            <person name="Tomogane H."/>
            <person name="Tsuzuki M."/>
            <person name="Ueda T."/>
            <person name="Umeda M."/>
            <person name="Ward J.M."/>
            <person name="Watanabe Y."/>
            <person name="Yazaki K."/>
            <person name="Yokoyama R."/>
            <person name="Yoshitake Y."/>
            <person name="Yotsui I."/>
            <person name="Zachgo S."/>
            <person name="Schmutz J."/>
        </authorList>
    </citation>
    <scope>NUCLEOTIDE SEQUENCE</scope>
    <source>
        <strain evidence="8">Kitashirakawa-2</strain>
    </source>
</reference>
<dbReference type="GO" id="GO:0017004">
    <property type="term" value="P:cytochrome complex assembly"/>
    <property type="evidence" value="ECO:0007669"/>
    <property type="project" value="UniProtKB-KW"/>
</dbReference>
<dbReference type="EMBL" id="LC192147">
    <property type="protein sequence ID" value="BBD75199.1"/>
    <property type="molecule type" value="Genomic_DNA"/>
</dbReference>
<keyword evidence="6" id="KW-1133">Transmembrane helix</keyword>
<gene>
    <name evidence="8" type="primary">ccmB</name>
    <name evidence="8" type="synonym">orf277</name>
    <name evidence="8" type="synonym">yejV</name>
    <name evidence="8" type="ORF">MpKit2_Mp063</name>
</gene>
<evidence type="ECO:0000256" key="5">
    <source>
        <dbReference type="ARBA" id="ARBA00022748"/>
    </source>
</evidence>
<comment type="subcellular location">
    <subcellularLocation>
        <location evidence="1">Membrane</location>
        <topology evidence="1">Multi-pass membrane protein</topology>
    </subcellularLocation>
</comment>
<geneLocation type="mitochondrion" evidence="8"/>
<evidence type="ECO:0000256" key="6">
    <source>
        <dbReference type="ARBA" id="ARBA00022989"/>
    </source>
</evidence>
<dbReference type="GeneID" id="36495486"/>
<dbReference type="PANTHER" id="PTHR30070">
    <property type="entry name" value="HEME EXPORTER PROTEIN B"/>
    <property type="match status" value="1"/>
</dbReference>
<dbReference type="GO" id="GO:0016020">
    <property type="term" value="C:membrane"/>
    <property type="evidence" value="ECO:0007669"/>
    <property type="project" value="UniProtKB-SubCell"/>
</dbReference>
<dbReference type="PANTHER" id="PTHR30070:SF1">
    <property type="entry name" value="CYTOCHROME C BIOGENESIS B-RELATED"/>
    <property type="match status" value="1"/>
</dbReference>
<keyword evidence="4" id="KW-0812">Transmembrane</keyword>
<evidence type="ECO:0000256" key="1">
    <source>
        <dbReference type="ARBA" id="ARBA00004141"/>
    </source>
</evidence>
<dbReference type="AlphaFoldDB" id="A0A2Z6DTG5"/>
<dbReference type="Pfam" id="PF03379">
    <property type="entry name" value="CcmB"/>
    <property type="match status" value="1"/>
</dbReference>
<dbReference type="InterPro" id="IPR003544">
    <property type="entry name" value="Cyt_c_biogenesis_CcmB"/>
</dbReference>
<organism evidence="8">
    <name type="scientific">Marchantia polymorpha subsp. ruderalis</name>
    <dbReference type="NCBI Taxonomy" id="1480154"/>
    <lineage>
        <taxon>Eukaryota</taxon>
        <taxon>Viridiplantae</taxon>
        <taxon>Streptophyta</taxon>
        <taxon>Embryophyta</taxon>
        <taxon>Marchantiophyta</taxon>
        <taxon>Marchantiopsida</taxon>
        <taxon>Marchantiidae</taxon>
        <taxon>Marchantiales</taxon>
        <taxon>Marchantiaceae</taxon>
        <taxon>Marchantia</taxon>
    </lineage>
</organism>
<evidence type="ECO:0000313" key="8">
    <source>
        <dbReference type="EMBL" id="BBD75199.1"/>
    </source>
</evidence>
<protein>
    <submittedName>
        <fullName evidence="8">ABC transporter channel subunit</fullName>
    </submittedName>
</protein>
<keyword evidence="8" id="KW-0496">Mitochondrion</keyword>
<name>A0A2Z6DTG5_MARPO</name>
<proteinExistence type="inferred from homology"/>
<dbReference type="GO" id="GO:1903607">
    <property type="term" value="P:cytochrome c biosynthetic process"/>
    <property type="evidence" value="ECO:0007669"/>
    <property type="project" value="TreeGrafter"/>
</dbReference>
<sequence>MKRVREENETLHLENARRSPPLASTHFLGFPCISLFYSQHKSTKKNIYLDLKTKKKELLPMVFALRAFKIFLKLFYQHILLNLSTLITTFSLFLLYIVVTPLMIGFSKDFLCHFHLGLIWICLLFSFLPERFFQNDFEDGTLELYYLSGYCLQKILLSKLYGHWVLQISGVFCSFPVLQLLYQFDQSKMNWFTIIIGSQIFTLMCGIHSCLALGITSNGWNSLQNLTTLPTLLPLIVFCTSIETEWFHVILLMGYFLLFLFFYPILVSITLQTLLAK</sequence>
<evidence type="ECO:0000256" key="2">
    <source>
        <dbReference type="ARBA" id="ARBA00010544"/>
    </source>
</evidence>
<evidence type="ECO:0000256" key="4">
    <source>
        <dbReference type="ARBA" id="ARBA00022692"/>
    </source>
</evidence>
<keyword evidence="3" id="KW-0813">Transport</keyword>
<evidence type="ECO:0000256" key="3">
    <source>
        <dbReference type="ARBA" id="ARBA00022448"/>
    </source>
</evidence>
<dbReference type="GO" id="GO:0015232">
    <property type="term" value="F:heme transmembrane transporter activity"/>
    <property type="evidence" value="ECO:0007669"/>
    <property type="project" value="InterPro"/>
</dbReference>
<dbReference type="RefSeq" id="YP_009479737.1">
    <property type="nucleotide sequence ID" value="NC_037508.1"/>
</dbReference>
<keyword evidence="7" id="KW-0472">Membrane</keyword>